<evidence type="ECO:0000256" key="5">
    <source>
        <dbReference type="ARBA" id="ARBA00022692"/>
    </source>
</evidence>
<comment type="caution">
    <text evidence="14">The sequence shown here is derived from an EMBL/GenBank/DDBJ whole genome shotgun (WGS) entry which is preliminary data.</text>
</comment>
<dbReference type="InterPro" id="IPR011662">
    <property type="entry name" value="Secretin/TonB_short_N"/>
</dbReference>
<evidence type="ECO:0000256" key="4">
    <source>
        <dbReference type="ARBA" id="ARBA00022496"/>
    </source>
</evidence>
<evidence type="ECO:0000256" key="3">
    <source>
        <dbReference type="ARBA" id="ARBA00022452"/>
    </source>
</evidence>
<dbReference type="InterPro" id="IPR000531">
    <property type="entry name" value="Beta-barrel_TonB"/>
</dbReference>
<proteinExistence type="inferred from homology"/>
<dbReference type="Gene3D" id="2.40.170.20">
    <property type="entry name" value="TonB-dependent receptor, beta-barrel domain"/>
    <property type="match status" value="1"/>
</dbReference>
<keyword evidence="8 10" id="KW-0472">Membrane</keyword>
<name>A0ABT7X6B2_9BACE</name>
<keyword evidence="7 11" id="KW-0798">TonB box</keyword>
<dbReference type="InterPro" id="IPR039426">
    <property type="entry name" value="TonB-dep_rcpt-like"/>
</dbReference>
<dbReference type="InterPro" id="IPR023996">
    <property type="entry name" value="TonB-dep_OMP_SusC/RagA"/>
</dbReference>
<evidence type="ECO:0000259" key="13">
    <source>
        <dbReference type="SMART" id="SM00965"/>
    </source>
</evidence>
<evidence type="ECO:0000256" key="9">
    <source>
        <dbReference type="ARBA" id="ARBA00023237"/>
    </source>
</evidence>
<dbReference type="Gene3D" id="3.55.50.30">
    <property type="match status" value="1"/>
</dbReference>
<evidence type="ECO:0000256" key="8">
    <source>
        <dbReference type="ARBA" id="ARBA00023136"/>
    </source>
</evidence>
<evidence type="ECO:0000256" key="7">
    <source>
        <dbReference type="ARBA" id="ARBA00023077"/>
    </source>
</evidence>
<evidence type="ECO:0000256" key="11">
    <source>
        <dbReference type="RuleBase" id="RU003357"/>
    </source>
</evidence>
<comment type="subcellular location">
    <subcellularLocation>
        <location evidence="1 10">Cell outer membrane</location>
        <topology evidence="1 10">Multi-pass membrane protein</topology>
    </subcellularLocation>
</comment>
<dbReference type="PROSITE" id="PS52016">
    <property type="entry name" value="TONB_DEPENDENT_REC_3"/>
    <property type="match status" value="1"/>
</dbReference>
<accession>A0ABT7X6B2</accession>
<dbReference type="InterPro" id="IPR037066">
    <property type="entry name" value="Plug_dom_sf"/>
</dbReference>
<keyword evidence="12" id="KW-0732">Signal</keyword>
<evidence type="ECO:0000256" key="12">
    <source>
        <dbReference type="SAM" id="SignalP"/>
    </source>
</evidence>
<dbReference type="RefSeq" id="WP_301639886.1">
    <property type="nucleotide sequence ID" value="NZ_JAUEII010000018.1"/>
</dbReference>
<evidence type="ECO:0000313" key="15">
    <source>
        <dbReference type="Proteomes" id="UP001167871"/>
    </source>
</evidence>
<protein>
    <submittedName>
        <fullName evidence="14">SusC/RagA family TonB-linked outer membrane protein</fullName>
    </submittedName>
</protein>
<feature type="domain" description="Secretin/TonB short N-terminal" evidence="13">
    <location>
        <begin position="48"/>
        <end position="99"/>
    </location>
</feature>
<evidence type="ECO:0000256" key="1">
    <source>
        <dbReference type="ARBA" id="ARBA00004571"/>
    </source>
</evidence>
<dbReference type="InterPro" id="IPR008969">
    <property type="entry name" value="CarboxyPept-like_regulatory"/>
</dbReference>
<dbReference type="Pfam" id="PF00593">
    <property type="entry name" value="TonB_dep_Rec_b-barrel"/>
    <property type="match status" value="1"/>
</dbReference>
<feature type="signal peptide" evidence="12">
    <location>
        <begin position="1"/>
        <end position="23"/>
    </location>
</feature>
<evidence type="ECO:0000256" key="6">
    <source>
        <dbReference type="ARBA" id="ARBA00023004"/>
    </source>
</evidence>
<dbReference type="Pfam" id="PF13715">
    <property type="entry name" value="CarbopepD_reg_2"/>
    <property type="match status" value="1"/>
</dbReference>
<dbReference type="InterPro" id="IPR023997">
    <property type="entry name" value="TonB-dep_OMP_SusC/RagA_CS"/>
</dbReference>
<dbReference type="InterPro" id="IPR036942">
    <property type="entry name" value="Beta-barrel_TonB_sf"/>
</dbReference>
<sequence>MNSSRRRLLSLILLGILGMPVSAQDIDTVYKNTPIEKVFSDLKEKTSYEFVYQKQILQGVKPITCTLKDKQLEEVLDQVLKGTGLTYEIVDKTVIIRKGKLNEKTTHRIFGTVISEEDNLPVIGASVRLLDEQGKETAFGTVTDMDGKFEISNYTFGGNFKVQVSYIGMKTLVANATENMHIVLESDSHMLQDVVVTGIFKKARESYTGAVSTITNEELNIYRGQNLLQTLKNIDASLNFAVNNLVGSNPNNLPQITIRGNSSLPMSVQEFNENASNAVNTPLIIMDGFEISLERLMDYNDEEIESINILKDAAATAIYGSRGSNGVIVVVTKQPEAGKLRVNAEVGIDLNIPDLSSYDYLNAAEKLELERSLGLYNSSDTDEDRLYQQIYNERLLRVQSGQTTDWLSKPVRNAVGSHYNLRLEGGSEEFRWSATANYKDIEGAMKNNSRRTFTGGITLMYKVKNFTFKNYTSYSMVRATESNYGSFSDYVAQQPYNMPYDENGEIVEFFEGFYGSSQGRGSSNPLYDASLGSFDKNGYEELTNNFAAEWNILKGLILRGQFGITTTTNHSDNFLSPKDSYFTSDEATANEFATGDGYFRRGSYTYGTGRSYSYNGNVTLSYSNTFLDKHQLYVGLDYSINETNGYDYLFKVEGFSNEQLNFLGNARQYAQDGIPSGTENRTRRLGLTGNVNYTYDGRYYVDLSYRVDGSSTFGTDKKYAPFWSAGIGWNLHNEKFLAGNPVLNIFRLKASYGETGSQQGSGSGAATLYAYQTGNKYMNWNGATLQEWGNPGLTWQTTKEFNVGTEFGLWNGRIRGEFDFYTKTTSNLLSAMYTPLSMGFPSYIANIGEVKNRGFEASLTAYVIREPHREFNWILSGQLAYDKNWISELSDAVKEQNEAMLQDENYEVANLFYEGRPQNGIYAVRSLGIDPSTGREIFLDKDGNITDRWKAGDKVYLGPSYQPYHGNFGTMIMWKGFTLNVSFNYYWGGKRYNSTLVDRVEVPISTLRTSNVDRRALTDRWMQPGDVTFFKGFSYDTTQASSRFVMDDNVLELSSVSLQYRWDSDWIRRYAGVQSITFAVNMSDLFHWGSIKEERGINDPYARNIQGSVKFLF</sequence>
<dbReference type="SMART" id="SM00965">
    <property type="entry name" value="STN"/>
    <property type="match status" value="1"/>
</dbReference>
<dbReference type="Pfam" id="PF07715">
    <property type="entry name" value="Plug"/>
    <property type="match status" value="1"/>
</dbReference>
<dbReference type="SUPFAM" id="SSF49464">
    <property type="entry name" value="Carboxypeptidase regulatory domain-like"/>
    <property type="match status" value="1"/>
</dbReference>
<keyword evidence="15" id="KW-1185">Reference proteome</keyword>
<organism evidence="14 15">
    <name type="scientific">Bacteroides gallinaceum</name>
    <dbReference type="NCBI Taxonomy" id="1462571"/>
    <lineage>
        <taxon>Bacteria</taxon>
        <taxon>Pseudomonadati</taxon>
        <taxon>Bacteroidota</taxon>
        <taxon>Bacteroidia</taxon>
        <taxon>Bacteroidales</taxon>
        <taxon>Bacteroidaceae</taxon>
        <taxon>Bacteroides</taxon>
    </lineage>
</organism>
<keyword evidence="3 10" id="KW-1134">Transmembrane beta strand</keyword>
<dbReference type="InterPro" id="IPR012910">
    <property type="entry name" value="Plug_dom"/>
</dbReference>
<dbReference type="Gene3D" id="2.170.130.10">
    <property type="entry name" value="TonB-dependent receptor, plug domain"/>
    <property type="match status" value="1"/>
</dbReference>
<keyword evidence="9 10" id="KW-0998">Cell outer membrane</keyword>
<evidence type="ECO:0000256" key="2">
    <source>
        <dbReference type="ARBA" id="ARBA00022448"/>
    </source>
</evidence>
<dbReference type="NCBIfam" id="TIGR04057">
    <property type="entry name" value="SusC_RagA_signa"/>
    <property type="match status" value="1"/>
</dbReference>
<comment type="similarity">
    <text evidence="10 11">Belongs to the TonB-dependent receptor family.</text>
</comment>
<gene>
    <name evidence="14" type="ORF">QVO10_09365</name>
</gene>
<keyword evidence="4" id="KW-0410">Iron transport</keyword>
<reference evidence="14" key="1">
    <citation type="submission" date="2023-06" db="EMBL/GenBank/DDBJ databases">
        <authorList>
            <person name="Zeman M."/>
            <person name="Kubasova T."/>
            <person name="Jahodarova E."/>
            <person name="Nykrynova M."/>
            <person name="Rychlik I."/>
        </authorList>
    </citation>
    <scope>NUCLEOTIDE SEQUENCE</scope>
    <source>
        <strain evidence="14">84_SSukc20</strain>
    </source>
</reference>
<dbReference type="NCBIfam" id="TIGR04056">
    <property type="entry name" value="OMP_RagA_SusC"/>
    <property type="match status" value="1"/>
</dbReference>
<keyword evidence="2 10" id="KW-0813">Transport</keyword>
<keyword evidence="6" id="KW-0408">Iron</keyword>
<dbReference type="Pfam" id="PF07660">
    <property type="entry name" value="STN"/>
    <property type="match status" value="1"/>
</dbReference>
<evidence type="ECO:0000313" key="14">
    <source>
        <dbReference type="EMBL" id="MDN0049589.1"/>
    </source>
</evidence>
<dbReference type="SUPFAM" id="SSF56935">
    <property type="entry name" value="Porins"/>
    <property type="match status" value="1"/>
</dbReference>
<dbReference type="EMBL" id="JAUEII010000018">
    <property type="protein sequence ID" value="MDN0049589.1"/>
    <property type="molecule type" value="Genomic_DNA"/>
</dbReference>
<keyword evidence="4" id="KW-0406">Ion transport</keyword>
<dbReference type="Proteomes" id="UP001167871">
    <property type="component" value="Unassembled WGS sequence"/>
</dbReference>
<evidence type="ECO:0000256" key="10">
    <source>
        <dbReference type="PROSITE-ProRule" id="PRU01360"/>
    </source>
</evidence>
<reference evidence="14" key="2">
    <citation type="submission" date="2024-05" db="EMBL/GenBank/DDBJ databases">
        <title>Identification and characterization of horizontal gene transfer across gut microbiota members of farm animals based on homology search.</title>
        <authorList>
            <person name="Schwarzerova J."/>
            <person name="Nykrynova M."/>
            <person name="Jureckova K."/>
            <person name="Cejkova D."/>
            <person name="Rychlik I."/>
        </authorList>
    </citation>
    <scope>NUCLEOTIDE SEQUENCE</scope>
    <source>
        <strain evidence="14">84_SSukc20</strain>
    </source>
</reference>
<feature type="chain" id="PRO_5045565529" evidence="12">
    <location>
        <begin position="24"/>
        <end position="1113"/>
    </location>
</feature>
<keyword evidence="5 10" id="KW-0812">Transmembrane</keyword>